<dbReference type="AlphaFoldDB" id="V5WK99"/>
<evidence type="ECO:0000313" key="3">
    <source>
        <dbReference type="Proteomes" id="UP000018680"/>
    </source>
</evidence>
<sequence length="75" mass="8795">MKRYLAVIVIMMIFIPLILGMGFFYYWVFTQVMLHWILRLLIALGTLAMAGAFLAVSIQRFKEIKEEDSDDLSKY</sequence>
<keyword evidence="1" id="KW-0812">Transmembrane</keyword>
<keyword evidence="3" id="KW-1185">Reference proteome</keyword>
<dbReference type="EMBL" id="CP006939">
    <property type="protein sequence ID" value="AHC16247.1"/>
    <property type="molecule type" value="Genomic_DNA"/>
</dbReference>
<name>V5WK99_9SPIO</name>
<feature type="transmembrane region" description="Helical" evidence="1">
    <location>
        <begin position="34"/>
        <end position="56"/>
    </location>
</feature>
<proteinExistence type="predicted"/>
<dbReference type="KEGG" id="slr:L21SP2_2899"/>
<evidence type="ECO:0000313" key="2">
    <source>
        <dbReference type="EMBL" id="AHC16247.1"/>
    </source>
</evidence>
<evidence type="ECO:0000256" key="1">
    <source>
        <dbReference type="SAM" id="Phobius"/>
    </source>
</evidence>
<organism evidence="2 3">
    <name type="scientific">Salinispira pacifica</name>
    <dbReference type="NCBI Taxonomy" id="1307761"/>
    <lineage>
        <taxon>Bacteria</taxon>
        <taxon>Pseudomonadati</taxon>
        <taxon>Spirochaetota</taxon>
        <taxon>Spirochaetia</taxon>
        <taxon>Spirochaetales</taxon>
        <taxon>Spirochaetaceae</taxon>
        <taxon>Salinispira</taxon>
    </lineage>
</organism>
<gene>
    <name evidence="2" type="ORF">L21SP2_2899</name>
</gene>
<reference evidence="2 3" key="1">
    <citation type="journal article" date="2015" name="Stand. Genomic Sci.">
        <title>Complete genome sequence and description of Salinispira pacifica gen. nov., sp. nov., a novel spirochaete isolated form a hypersaline microbial mat.</title>
        <authorList>
            <person name="Ben Hania W."/>
            <person name="Joseph M."/>
            <person name="Schumann P."/>
            <person name="Bunk B."/>
            <person name="Fiebig A."/>
            <person name="Sproer C."/>
            <person name="Klenk H.P."/>
            <person name="Fardeau M.L."/>
            <person name="Spring S."/>
        </authorList>
    </citation>
    <scope>NUCLEOTIDE SEQUENCE [LARGE SCALE GENOMIC DNA]</scope>
    <source>
        <strain evidence="2 3">L21-RPul-D2</strain>
    </source>
</reference>
<dbReference type="STRING" id="1307761.L21SP2_2899"/>
<keyword evidence="1" id="KW-1133">Transmembrane helix</keyword>
<dbReference type="RefSeq" id="WP_024269144.1">
    <property type="nucleotide sequence ID" value="NC_023035.1"/>
</dbReference>
<protein>
    <submittedName>
        <fullName evidence="2">Uncharacterized protein</fullName>
    </submittedName>
</protein>
<dbReference type="Proteomes" id="UP000018680">
    <property type="component" value="Chromosome"/>
</dbReference>
<feature type="transmembrane region" description="Helical" evidence="1">
    <location>
        <begin position="7"/>
        <end position="28"/>
    </location>
</feature>
<keyword evidence="1" id="KW-0472">Membrane</keyword>
<accession>V5WK99</accession>
<dbReference type="HOGENOM" id="CLU_185391_0_0_12"/>